<feature type="compositionally biased region" description="Gly residues" evidence="1">
    <location>
        <begin position="1"/>
        <end position="11"/>
    </location>
</feature>
<feature type="region of interest" description="Disordered" evidence="1">
    <location>
        <begin position="1"/>
        <end position="84"/>
    </location>
</feature>
<feature type="compositionally biased region" description="Basic and acidic residues" evidence="1">
    <location>
        <begin position="22"/>
        <end position="34"/>
    </location>
</feature>
<feature type="compositionally biased region" description="Low complexity" evidence="1">
    <location>
        <begin position="72"/>
        <end position="84"/>
    </location>
</feature>
<dbReference type="GeneID" id="113602901"/>
<gene>
    <name evidence="3" type="primary">LOC113602901</name>
</gene>
<organism evidence="2 3">
    <name type="scientific">Acinonyx jubatus</name>
    <name type="common">Cheetah</name>
    <dbReference type="NCBI Taxonomy" id="32536"/>
    <lineage>
        <taxon>Eukaryota</taxon>
        <taxon>Metazoa</taxon>
        <taxon>Chordata</taxon>
        <taxon>Craniata</taxon>
        <taxon>Vertebrata</taxon>
        <taxon>Euteleostomi</taxon>
        <taxon>Mammalia</taxon>
        <taxon>Eutheria</taxon>
        <taxon>Laurasiatheria</taxon>
        <taxon>Carnivora</taxon>
        <taxon>Feliformia</taxon>
        <taxon>Felidae</taxon>
        <taxon>Felinae</taxon>
        <taxon>Acinonyx</taxon>
    </lineage>
</organism>
<evidence type="ECO:0000256" key="1">
    <source>
        <dbReference type="SAM" id="MobiDB-lite"/>
    </source>
</evidence>
<dbReference type="Proteomes" id="UP001652583">
    <property type="component" value="Chromosome B1"/>
</dbReference>
<keyword evidence="2" id="KW-1185">Reference proteome</keyword>
<feature type="compositionally biased region" description="Basic and acidic residues" evidence="1">
    <location>
        <begin position="56"/>
        <end position="65"/>
    </location>
</feature>
<name>A0ABM3PPN7_ACIJB</name>
<reference evidence="3" key="1">
    <citation type="submission" date="2025-08" db="UniProtKB">
        <authorList>
            <consortium name="RefSeq"/>
        </authorList>
    </citation>
    <scope>IDENTIFICATION</scope>
    <source>
        <tissue evidence="3">Blood</tissue>
    </source>
</reference>
<evidence type="ECO:0000313" key="2">
    <source>
        <dbReference type="Proteomes" id="UP001652583"/>
    </source>
</evidence>
<evidence type="ECO:0000313" key="3">
    <source>
        <dbReference type="RefSeq" id="XP_053073643.1"/>
    </source>
</evidence>
<protein>
    <submittedName>
        <fullName evidence="3">Uncharacterized protein LOC113602901 isoform X2</fullName>
    </submittedName>
</protein>
<feature type="region of interest" description="Disordered" evidence="1">
    <location>
        <begin position="162"/>
        <end position="213"/>
    </location>
</feature>
<sequence length="213" mass="21912">MRGGASAGGGACAADMGGRSLRTRDKTSAARAEVDGDSGGGIFPDTPPSPLFSARAESHRWRLPEHGGGVESRPGSPTASSSAGGKLIVLNWPCVPSKKSRDGTWGPHSRKPLVPGETRPDRVLVVKCLVDGLSLGPGCPPPPQPVLLLLSCPQWACWRAAPGASSSPARDQLTPHTLPGGRRGPYTHLSPSCHAARESSSRLSHGPHPGAPG</sequence>
<accession>A0ABM3PPN7</accession>
<dbReference type="RefSeq" id="XP_053073643.1">
    <property type="nucleotide sequence ID" value="XM_053217668.1"/>
</dbReference>
<proteinExistence type="predicted"/>